<keyword evidence="3" id="KW-1185">Reference proteome</keyword>
<feature type="transmembrane region" description="Helical" evidence="1">
    <location>
        <begin position="23"/>
        <end position="42"/>
    </location>
</feature>
<dbReference type="AlphaFoldDB" id="A0A432V7C2"/>
<feature type="transmembrane region" description="Helical" evidence="1">
    <location>
        <begin position="116"/>
        <end position="133"/>
    </location>
</feature>
<comment type="caution">
    <text evidence="2">The sequence shown here is derived from an EMBL/GenBank/DDBJ whole genome shotgun (WGS) entry which is preliminary data.</text>
</comment>
<feature type="transmembrane region" description="Helical" evidence="1">
    <location>
        <begin position="54"/>
        <end position="76"/>
    </location>
</feature>
<dbReference type="RefSeq" id="WP_128626930.1">
    <property type="nucleotide sequence ID" value="NZ_RKST01000008.1"/>
</dbReference>
<gene>
    <name evidence="2" type="ORF">EET67_10660</name>
</gene>
<organism evidence="2 3">
    <name type="scientific">Borborobacter arsenicus</name>
    <dbReference type="NCBI Taxonomy" id="1851146"/>
    <lineage>
        <taxon>Bacteria</taxon>
        <taxon>Pseudomonadati</taxon>
        <taxon>Pseudomonadota</taxon>
        <taxon>Alphaproteobacteria</taxon>
        <taxon>Hyphomicrobiales</taxon>
        <taxon>Phyllobacteriaceae</taxon>
        <taxon>Borborobacter</taxon>
    </lineage>
</organism>
<evidence type="ECO:0000313" key="3">
    <source>
        <dbReference type="Proteomes" id="UP000281647"/>
    </source>
</evidence>
<name>A0A432V7C2_9HYPH</name>
<dbReference type="EMBL" id="RKST01000008">
    <property type="protein sequence ID" value="RUM98058.1"/>
    <property type="molecule type" value="Genomic_DNA"/>
</dbReference>
<accession>A0A432V7C2</accession>
<evidence type="ECO:0000313" key="2">
    <source>
        <dbReference type="EMBL" id="RUM98058.1"/>
    </source>
</evidence>
<keyword evidence="1" id="KW-0812">Transmembrane</keyword>
<proteinExistence type="predicted"/>
<sequence>MSTSAAIVLATDAWESPARIRTVALLFAGGGSIGFPLGLFLARLLAEGRRPETAFAAALLAFAATTIAATGAFYALQYRSYYAEWHAEAFTITWLLQFVFTGLAALYQFAVLGLRLYFPVGFFSLFVAAWWFARQAR</sequence>
<keyword evidence="1" id="KW-1133">Transmembrane helix</keyword>
<reference evidence="2 3" key="1">
    <citation type="submission" date="2018-11" db="EMBL/GenBank/DDBJ databases">
        <title>Pseudaminobacter arsenicus sp. nov., an arsenic-resistant bacterium isolated from arsenic-rich aquifers.</title>
        <authorList>
            <person name="Mu Y."/>
        </authorList>
    </citation>
    <scope>NUCLEOTIDE SEQUENCE [LARGE SCALE GENOMIC DNA]</scope>
    <source>
        <strain evidence="2 3">CB3</strain>
    </source>
</reference>
<dbReference type="OrthoDB" id="8283003at2"/>
<feature type="transmembrane region" description="Helical" evidence="1">
    <location>
        <begin position="88"/>
        <end position="110"/>
    </location>
</feature>
<protein>
    <submittedName>
        <fullName evidence="2">Uncharacterized protein</fullName>
    </submittedName>
</protein>
<dbReference type="Proteomes" id="UP000281647">
    <property type="component" value="Unassembled WGS sequence"/>
</dbReference>
<evidence type="ECO:0000256" key="1">
    <source>
        <dbReference type="SAM" id="Phobius"/>
    </source>
</evidence>
<keyword evidence="1" id="KW-0472">Membrane</keyword>